<evidence type="ECO:0000313" key="3">
    <source>
        <dbReference type="Proteomes" id="UP001296993"/>
    </source>
</evidence>
<dbReference type="EMBL" id="JAGIOF010000001">
    <property type="protein sequence ID" value="MBP2385028.1"/>
    <property type="molecule type" value="Genomic_DNA"/>
</dbReference>
<dbReference type="Proteomes" id="UP001296993">
    <property type="component" value="Unassembled WGS sequence"/>
</dbReference>
<dbReference type="InterPro" id="IPR025668">
    <property type="entry name" value="Tnp_DDE_dom"/>
</dbReference>
<dbReference type="Pfam" id="PF13701">
    <property type="entry name" value="DDE_Tnp_1_4"/>
    <property type="match status" value="1"/>
</dbReference>
<feature type="domain" description="Transposase DDE" evidence="1">
    <location>
        <begin position="2"/>
        <end position="104"/>
    </location>
</feature>
<protein>
    <recommendedName>
        <fullName evidence="1">Transposase DDE domain-containing protein</fullName>
    </recommendedName>
</protein>
<evidence type="ECO:0000313" key="2">
    <source>
        <dbReference type="EMBL" id="MBP2385028.1"/>
    </source>
</evidence>
<organism evidence="2 3">
    <name type="scientific">Paeniglutamicibacter kerguelensis</name>
    <dbReference type="NCBI Taxonomy" id="254788"/>
    <lineage>
        <taxon>Bacteria</taxon>
        <taxon>Bacillati</taxon>
        <taxon>Actinomycetota</taxon>
        <taxon>Actinomycetes</taxon>
        <taxon>Micrococcales</taxon>
        <taxon>Micrococcaceae</taxon>
        <taxon>Paeniglutamicibacter</taxon>
    </lineage>
</organism>
<sequence length="133" mass="14035">MINIDMPLVTAHTEKENSAGTYKGGYGFAPMIASVDYGKENGTGEILAAMLRPGNKGANSAKDHITVLAEALAQLPDQMHDGQGNLAAERILVRTDSARGLPRIPAPPALLGTAVLHLVRAAGAQRAFHRLDQ</sequence>
<proteinExistence type="predicted"/>
<accession>A0ABS4X9W1</accession>
<evidence type="ECO:0000259" key="1">
    <source>
        <dbReference type="Pfam" id="PF13701"/>
    </source>
</evidence>
<keyword evidence="3" id="KW-1185">Reference proteome</keyword>
<gene>
    <name evidence="2" type="ORF">JOF47_000539</name>
</gene>
<comment type="caution">
    <text evidence="2">The sequence shown here is derived from an EMBL/GenBank/DDBJ whole genome shotgun (WGS) entry which is preliminary data.</text>
</comment>
<name>A0ABS4X9W1_9MICC</name>
<reference evidence="2 3" key="1">
    <citation type="submission" date="2021-03" db="EMBL/GenBank/DDBJ databases">
        <title>Sequencing the genomes of 1000 actinobacteria strains.</title>
        <authorList>
            <person name="Klenk H.-P."/>
        </authorList>
    </citation>
    <scope>NUCLEOTIDE SEQUENCE [LARGE SCALE GENOMIC DNA]</scope>
    <source>
        <strain evidence="2 3">DSM 15797</strain>
    </source>
</reference>